<sequence length="125" mass="13220">MAASTTGICRTSAAAKSNNTIEKHRFFPSRGVGLQDPHPASRSSIPMAALVATMAIRPLVSMLMNKVQGLSLAVMGNILDNGQWAIVGGTGLFKYATGFIDLVPVQQSSPKNISNITIEVCNPSY</sequence>
<proteinExistence type="inferred from homology"/>
<name>N1QPC0_AEGTA</name>
<reference evidence="2" key="1">
    <citation type="submission" date="2015-06" db="UniProtKB">
        <authorList>
            <consortium name="EnsemblPlants"/>
        </authorList>
    </citation>
    <scope>IDENTIFICATION</scope>
</reference>
<protein>
    <recommendedName>
        <fullName evidence="1">Dirigent protein</fullName>
    </recommendedName>
</protein>
<evidence type="ECO:0000313" key="2">
    <source>
        <dbReference type="EnsemblPlants" id="EMT00916"/>
    </source>
</evidence>
<comment type="function">
    <text evidence="1">Dirigent proteins impart stereoselectivity on the phenoxy radical-coupling reaction, yielding optically active lignans from two molecules of coniferyl alcohol in the biosynthesis of lignans, flavonolignans, and alkaloids and thus plays a central role in plant secondary metabolism.</text>
</comment>
<dbReference type="GO" id="GO:0048046">
    <property type="term" value="C:apoplast"/>
    <property type="evidence" value="ECO:0007669"/>
    <property type="project" value="UniProtKB-SubCell"/>
</dbReference>
<keyword evidence="1" id="KW-0964">Secreted</keyword>
<accession>N1QPC0</accession>
<comment type="similarity">
    <text evidence="1">Belongs to the plant dirigent protein family.</text>
</comment>
<comment type="subcellular location">
    <subcellularLocation>
        <location evidence="1">Secreted</location>
        <location evidence="1">Extracellular space</location>
        <location evidence="1">Apoplast</location>
    </subcellularLocation>
</comment>
<evidence type="ECO:0000256" key="1">
    <source>
        <dbReference type="RuleBase" id="RU363099"/>
    </source>
</evidence>
<keyword evidence="1" id="KW-0052">Apoplast</keyword>
<dbReference type="InterPro" id="IPR004265">
    <property type="entry name" value="Dirigent"/>
</dbReference>
<dbReference type="Pfam" id="PF03018">
    <property type="entry name" value="Dirigent"/>
    <property type="match status" value="1"/>
</dbReference>
<organism evidence="2">
    <name type="scientific">Aegilops tauschii</name>
    <name type="common">Tausch's goatgrass</name>
    <name type="synonym">Aegilops squarrosa</name>
    <dbReference type="NCBI Taxonomy" id="37682"/>
    <lineage>
        <taxon>Eukaryota</taxon>
        <taxon>Viridiplantae</taxon>
        <taxon>Streptophyta</taxon>
        <taxon>Embryophyta</taxon>
        <taxon>Tracheophyta</taxon>
        <taxon>Spermatophyta</taxon>
        <taxon>Magnoliopsida</taxon>
        <taxon>Liliopsida</taxon>
        <taxon>Poales</taxon>
        <taxon>Poaceae</taxon>
        <taxon>BOP clade</taxon>
        <taxon>Pooideae</taxon>
        <taxon>Triticodae</taxon>
        <taxon>Triticeae</taxon>
        <taxon>Triticinae</taxon>
        <taxon>Aegilops</taxon>
    </lineage>
</organism>
<dbReference type="AlphaFoldDB" id="N1QPC0"/>
<dbReference type="EnsemblPlants" id="EMT00916">
    <property type="protein sequence ID" value="EMT00916"/>
    <property type="gene ID" value="F775_24764"/>
</dbReference>
<comment type="subunit">
    <text evidence="1">Homodimer.</text>
</comment>